<comment type="caution">
    <text evidence="2">The sequence shown here is derived from an EMBL/GenBank/DDBJ whole genome shotgun (WGS) entry which is preliminary data.</text>
</comment>
<sequence>SVPAVKWPLLIPVKTVSFSLNGNLASMNTIPIDNGIPTKQSVTFKRHVPLAVHRLYKSTQTGSITKSGQSGGPLSSFKIRFVLFGVLPSLVLFWMWFLATRLGADPAASETGDPVAVESRSATSSGAVAISVPVPDVSNRGAQSAFVMPYQVTELFTNGASGAIYAGRFDGLVLFTGMRGKDEVIFNSDDLVNLGYKVDYLGDCYSVVTDRNGRAITVNCQPRIIPPESKLGPSVPENVTTFSNLTATPSA</sequence>
<feature type="non-terminal residue" evidence="2">
    <location>
        <position position="1"/>
    </location>
</feature>
<keyword evidence="3" id="KW-1185">Reference proteome</keyword>
<keyword evidence="1" id="KW-0472">Membrane</keyword>
<evidence type="ECO:0000313" key="2">
    <source>
        <dbReference type="EMBL" id="EHI50067.1"/>
    </source>
</evidence>
<dbReference type="EMBL" id="AGVO01000146">
    <property type="protein sequence ID" value="EHI50067.1"/>
    <property type="molecule type" value="Genomic_DNA"/>
</dbReference>
<evidence type="ECO:0000313" key="3">
    <source>
        <dbReference type="Proteomes" id="UP000006428"/>
    </source>
</evidence>
<reference evidence="2 3" key="1">
    <citation type="journal article" date="2012" name="Front. Microbiol.">
        <title>Draft Genome Sequence of the Virulent Strain 01-B526 of the Fish Pathogen Aeromonas salmonicida.</title>
        <authorList>
            <person name="Charette S.J."/>
            <person name="Brochu F."/>
            <person name="Boyle B."/>
            <person name="Filion G."/>
            <person name="Tanaka K.H."/>
            <person name="Derome N."/>
        </authorList>
    </citation>
    <scope>NUCLEOTIDE SEQUENCE [LARGE SCALE GENOMIC DNA]</scope>
    <source>
        <strain evidence="2 3">01-B526</strain>
    </source>
</reference>
<keyword evidence="1" id="KW-0812">Transmembrane</keyword>
<keyword evidence="1" id="KW-1133">Transmembrane helix</keyword>
<accession>A0ABN0DTY2</accession>
<proteinExistence type="predicted"/>
<organism evidence="2 3">
    <name type="scientific">Aeromonas salmonicida subsp. salmonicida 01-B526</name>
    <dbReference type="NCBI Taxonomy" id="1076135"/>
    <lineage>
        <taxon>Bacteria</taxon>
        <taxon>Pseudomonadati</taxon>
        <taxon>Pseudomonadota</taxon>
        <taxon>Gammaproteobacteria</taxon>
        <taxon>Aeromonadales</taxon>
        <taxon>Aeromonadaceae</taxon>
        <taxon>Aeromonas</taxon>
    </lineage>
</organism>
<gene>
    <name evidence="2" type="ORF">IYQ_23636</name>
</gene>
<dbReference type="Proteomes" id="UP000006428">
    <property type="component" value="Unassembled WGS sequence"/>
</dbReference>
<evidence type="ECO:0000256" key="1">
    <source>
        <dbReference type="SAM" id="Phobius"/>
    </source>
</evidence>
<protein>
    <submittedName>
        <fullName evidence="2">Zona occludens toxin-like protein</fullName>
    </submittedName>
</protein>
<dbReference type="RefSeq" id="WP_005322204.1">
    <property type="nucleotide sequence ID" value="NZ_AGVO01000146.1"/>
</dbReference>
<feature type="transmembrane region" description="Helical" evidence="1">
    <location>
        <begin position="81"/>
        <end position="99"/>
    </location>
</feature>
<name>A0ABN0DTY2_AERSS</name>